<accession>A0AAD9CTK6</accession>
<feature type="region of interest" description="Disordered" evidence="3">
    <location>
        <begin position="1"/>
        <end position="50"/>
    </location>
</feature>
<keyword evidence="4" id="KW-0812">Transmembrane</keyword>
<feature type="non-terminal residue" evidence="6">
    <location>
        <position position="1"/>
    </location>
</feature>
<evidence type="ECO:0000313" key="7">
    <source>
        <dbReference type="Proteomes" id="UP001182556"/>
    </source>
</evidence>
<dbReference type="CDD" id="cd00067">
    <property type="entry name" value="GAL4"/>
    <property type="match status" value="1"/>
</dbReference>
<dbReference type="InterPro" id="IPR036864">
    <property type="entry name" value="Zn2-C6_fun-type_DNA-bd_sf"/>
</dbReference>
<dbReference type="Pfam" id="PF00172">
    <property type="entry name" value="Zn_clus"/>
    <property type="match status" value="1"/>
</dbReference>
<dbReference type="Gene3D" id="4.10.240.10">
    <property type="entry name" value="Zn(2)-C6 fungal-type DNA-binding domain"/>
    <property type="match status" value="1"/>
</dbReference>
<proteinExistence type="predicted"/>
<reference evidence="6" key="1">
    <citation type="submission" date="2023-02" db="EMBL/GenBank/DDBJ databases">
        <title>Identification and recombinant expression of a fungal hydrolase from Papiliotrema laurentii that hydrolyzes apple cutin and clears colloidal polyester polyurethane.</title>
        <authorList>
            <consortium name="DOE Joint Genome Institute"/>
            <person name="Roman V.A."/>
            <person name="Bojanowski C."/>
            <person name="Crable B.R."/>
            <person name="Wagner D.N."/>
            <person name="Hung C.S."/>
            <person name="Nadeau L.J."/>
            <person name="Schratz L."/>
            <person name="Haridas S."/>
            <person name="Pangilinan J."/>
            <person name="Lipzen A."/>
            <person name="Na H."/>
            <person name="Yan M."/>
            <person name="Ng V."/>
            <person name="Grigoriev I.V."/>
            <person name="Spatafora J.W."/>
            <person name="Barlow D."/>
            <person name="Biffinger J."/>
            <person name="Kelley-Loughnane N."/>
            <person name="Varaljay V.A."/>
            <person name="Crookes-Goodson W.J."/>
        </authorList>
    </citation>
    <scope>NUCLEOTIDE SEQUENCE</scope>
    <source>
        <strain evidence="6">5307AH</strain>
    </source>
</reference>
<dbReference type="PROSITE" id="PS50048">
    <property type="entry name" value="ZN2_CY6_FUNGAL_2"/>
    <property type="match status" value="1"/>
</dbReference>
<dbReference type="PANTHER" id="PTHR31001:SF76">
    <property type="entry name" value="ZN(2)-C6 FUNGAL-TYPE DOMAIN-CONTAINING PROTEIN"/>
    <property type="match status" value="1"/>
</dbReference>
<protein>
    <recommendedName>
        <fullName evidence="5">Zn(2)-C6 fungal-type domain-containing protein</fullName>
    </recommendedName>
</protein>
<dbReference type="AlphaFoldDB" id="A0AAD9CTK6"/>
<dbReference type="SMART" id="SM00066">
    <property type="entry name" value="GAL4"/>
    <property type="match status" value="1"/>
</dbReference>
<sequence length="572" mass="63913">MDSVPVSTGYSLSPPPPTPTSHSPKRRRVDRSSSSIDPIAGPRPTQRAPKSCLECTRRKIKCDKDQPCGACVSRGDAGGCRREAVFVKGAIISGNLAEKAITLESLSKEIESLRQRVTDLESRKSRSSEGQSIPARARSDGPVDGPQISEVDQGRLPGTMEEIALGIGESIRWKGASLLTSREGEGPTNAAQWYQPITLETSLSALPSQPNCRALVTYYLEEVSWMSCSVHGPTLLTEHDSFWRKLDRSELKDDLWLGILFAVLSVSAFFMDENQAAIRGFSFQHLKVVGSAWFDSAIATLFRCGIWTRPSILTCQILQILGPAFHLTNNTNLHQSLTGLERTQMRSINLHLLGSNKEDAQQEVVWKEIGRRIWWNNVESDWIFIPYNKYAQFPPHQFTTALPEIPDESSPNSDGSLTLTYRLACYRSARFIYDVYGHLGLTDEPSYERVLSASRAHDALRAGLPAELRFDAHERSSYGLFPMACTRRRLLALILAYRCYQLHRLFFVKSFSDRAYDASRHACLWAADTITAVADLGLPRVFFQLWNVTVSLVSAGIILAFQLLQDARSRNP</sequence>
<dbReference type="EMBL" id="JAODAN010000009">
    <property type="protein sequence ID" value="KAK1921902.1"/>
    <property type="molecule type" value="Genomic_DNA"/>
</dbReference>
<evidence type="ECO:0000256" key="3">
    <source>
        <dbReference type="SAM" id="MobiDB-lite"/>
    </source>
</evidence>
<feature type="transmembrane region" description="Helical" evidence="4">
    <location>
        <begin position="545"/>
        <end position="564"/>
    </location>
</feature>
<dbReference type="GO" id="GO:0008270">
    <property type="term" value="F:zinc ion binding"/>
    <property type="evidence" value="ECO:0007669"/>
    <property type="project" value="InterPro"/>
</dbReference>
<dbReference type="InterPro" id="IPR050613">
    <property type="entry name" value="Sec_Metabolite_Reg"/>
</dbReference>
<evidence type="ECO:0000259" key="5">
    <source>
        <dbReference type="PROSITE" id="PS50048"/>
    </source>
</evidence>
<dbReference type="GO" id="GO:0000981">
    <property type="term" value="F:DNA-binding transcription factor activity, RNA polymerase II-specific"/>
    <property type="evidence" value="ECO:0007669"/>
    <property type="project" value="InterPro"/>
</dbReference>
<evidence type="ECO:0000256" key="1">
    <source>
        <dbReference type="ARBA" id="ARBA00004123"/>
    </source>
</evidence>
<comment type="caution">
    <text evidence="6">The sequence shown here is derived from an EMBL/GenBank/DDBJ whole genome shotgun (WGS) entry which is preliminary data.</text>
</comment>
<dbReference type="PANTHER" id="PTHR31001">
    <property type="entry name" value="UNCHARACTERIZED TRANSCRIPTIONAL REGULATORY PROTEIN"/>
    <property type="match status" value="1"/>
</dbReference>
<dbReference type="CDD" id="cd12148">
    <property type="entry name" value="fungal_TF_MHR"/>
    <property type="match status" value="1"/>
</dbReference>
<dbReference type="PROSITE" id="PS00463">
    <property type="entry name" value="ZN2_CY6_FUNGAL_1"/>
    <property type="match status" value="1"/>
</dbReference>
<feature type="compositionally biased region" description="Basic and acidic residues" evidence="3">
    <location>
        <begin position="116"/>
        <end position="127"/>
    </location>
</feature>
<keyword evidence="7" id="KW-1185">Reference proteome</keyword>
<dbReference type="Proteomes" id="UP001182556">
    <property type="component" value="Unassembled WGS sequence"/>
</dbReference>
<organism evidence="6 7">
    <name type="scientific">Papiliotrema laurentii</name>
    <name type="common">Cryptococcus laurentii</name>
    <dbReference type="NCBI Taxonomy" id="5418"/>
    <lineage>
        <taxon>Eukaryota</taxon>
        <taxon>Fungi</taxon>
        <taxon>Dikarya</taxon>
        <taxon>Basidiomycota</taxon>
        <taxon>Agaricomycotina</taxon>
        <taxon>Tremellomycetes</taxon>
        <taxon>Tremellales</taxon>
        <taxon>Rhynchogastremaceae</taxon>
        <taxon>Papiliotrema</taxon>
    </lineage>
</organism>
<keyword evidence="4" id="KW-1133">Transmembrane helix</keyword>
<evidence type="ECO:0000256" key="4">
    <source>
        <dbReference type="SAM" id="Phobius"/>
    </source>
</evidence>
<dbReference type="GO" id="GO:0005634">
    <property type="term" value="C:nucleus"/>
    <property type="evidence" value="ECO:0007669"/>
    <property type="project" value="UniProtKB-SubCell"/>
</dbReference>
<comment type="subcellular location">
    <subcellularLocation>
        <location evidence="1">Nucleus</location>
    </subcellularLocation>
</comment>
<keyword evidence="4" id="KW-0472">Membrane</keyword>
<evidence type="ECO:0000313" key="6">
    <source>
        <dbReference type="EMBL" id="KAK1921902.1"/>
    </source>
</evidence>
<dbReference type="InterPro" id="IPR001138">
    <property type="entry name" value="Zn2Cys6_DnaBD"/>
</dbReference>
<evidence type="ECO:0000256" key="2">
    <source>
        <dbReference type="ARBA" id="ARBA00023242"/>
    </source>
</evidence>
<name>A0AAD9CTK6_PAPLA</name>
<dbReference type="SUPFAM" id="SSF57701">
    <property type="entry name" value="Zn2/Cys6 DNA-binding domain"/>
    <property type="match status" value="1"/>
</dbReference>
<feature type="region of interest" description="Disordered" evidence="3">
    <location>
        <begin position="116"/>
        <end position="153"/>
    </location>
</feature>
<feature type="domain" description="Zn(2)-C6 fungal-type" evidence="5">
    <location>
        <begin position="51"/>
        <end position="82"/>
    </location>
</feature>
<keyword evidence="2" id="KW-0539">Nucleus</keyword>
<gene>
    <name evidence="6" type="ORF">DB88DRAFT_512348</name>
</gene>